<reference evidence="2 3" key="1">
    <citation type="journal article" date="2018" name="Sci. Data">
        <title>The draft genome sequence of cork oak.</title>
        <authorList>
            <person name="Ramos A.M."/>
            <person name="Usie A."/>
            <person name="Barbosa P."/>
            <person name="Barros P.M."/>
            <person name="Capote T."/>
            <person name="Chaves I."/>
            <person name="Simoes F."/>
            <person name="Abreu I."/>
            <person name="Carrasquinho I."/>
            <person name="Faro C."/>
            <person name="Guimaraes J.B."/>
            <person name="Mendonca D."/>
            <person name="Nobrega F."/>
            <person name="Rodrigues L."/>
            <person name="Saibo N.J.M."/>
            <person name="Varela M.C."/>
            <person name="Egas C."/>
            <person name="Matos J."/>
            <person name="Miguel C.M."/>
            <person name="Oliveira M.M."/>
            <person name="Ricardo C.P."/>
            <person name="Goncalves S."/>
        </authorList>
    </citation>
    <scope>NUCLEOTIDE SEQUENCE [LARGE SCALE GENOMIC DNA]</scope>
    <source>
        <strain evidence="3">cv. HL8</strain>
    </source>
</reference>
<dbReference type="EMBL" id="PKMF04000171">
    <property type="protein sequence ID" value="KAK7845385.1"/>
    <property type="molecule type" value="Genomic_DNA"/>
</dbReference>
<evidence type="ECO:0000313" key="2">
    <source>
        <dbReference type="EMBL" id="KAK7845385.1"/>
    </source>
</evidence>
<sequence>MASMGDCIRELKEWDFKSTFEGQLPRGPVPPSGPSPCHNKLSPYNQSEYSLPNDYQEALKGLGVVEMGASHLSPICYMKQAQAATLSHWLLSPIMRLPQ</sequence>
<feature type="region of interest" description="Disordered" evidence="1">
    <location>
        <begin position="22"/>
        <end position="43"/>
    </location>
</feature>
<name>A0AAW0L2A5_QUESU</name>
<proteinExistence type="predicted"/>
<evidence type="ECO:0000256" key="1">
    <source>
        <dbReference type="SAM" id="MobiDB-lite"/>
    </source>
</evidence>
<evidence type="ECO:0000313" key="3">
    <source>
        <dbReference type="Proteomes" id="UP000237347"/>
    </source>
</evidence>
<accession>A0AAW0L2A5</accession>
<comment type="caution">
    <text evidence="2">The sequence shown here is derived from an EMBL/GenBank/DDBJ whole genome shotgun (WGS) entry which is preliminary data.</text>
</comment>
<dbReference type="AlphaFoldDB" id="A0AAW0L2A5"/>
<protein>
    <submittedName>
        <fullName evidence="2">Uncharacterized protein</fullName>
    </submittedName>
</protein>
<gene>
    <name evidence="2" type="ORF">CFP56_009428</name>
</gene>
<keyword evidence="3" id="KW-1185">Reference proteome</keyword>
<dbReference type="Proteomes" id="UP000237347">
    <property type="component" value="Unassembled WGS sequence"/>
</dbReference>
<organism evidence="2 3">
    <name type="scientific">Quercus suber</name>
    <name type="common">Cork oak</name>
    <dbReference type="NCBI Taxonomy" id="58331"/>
    <lineage>
        <taxon>Eukaryota</taxon>
        <taxon>Viridiplantae</taxon>
        <taxon>Streptophyta</taxon>
        <taxon>Embryophyta</taxon>
        <taxon>Tracheophyta</taxon>
        <taxon>Spermatophyta</taxon>
        <taxon>Magnoliopsida</taxon>
        <taxon>eudicotyledons</taxon>
        <taxon>Gunneridae</taxon>
        <taxon>Pentapetalae</taxon>
        <taxon>rosids</taxon>
        <taxon>fabids</taxon>
        <taxon>Fagales</taxon>
        <taxon>Fagaceae</taxon>
        <taxon>Quercus</taxon>
    </lineage>
</organism>